<protein>
    <submittedName>
        <fullName evidence="1">Uncharacterized protein</fullName>
    </submittedName>
</protein>
<sequence length="477" mass="55796">MEFFCSNNELQVPEAMVDMVALNSNQKHIQILFKPLSYINISGMRHWTPGSVDCGVNAIANAVSLHFGLNPEHIIYESIEKLREYLVKPFLSEITSPFPCITRTACEQTNEQVHNKSKSKQTKYWDTIKDLKREKYARDKARHLDKNKDLLNDKKKERYAMEKSEIEARKLESLTSNNNSEQFDALHYIFSFKELVKGALNYEFCTTRQLLQHNMTNLQSLDETKSHIEIIPLTNEGLIEHWICVFYNFQSIFIYQMTQSSTYDKRIEMLRYLFPYHITANKLIIIELMENSSSGPTYLYCIAIATSLFWKFKLQKIKYDQKLLFRQLGGYKFNTIDIDKYTTHKVLKHTVKLVIKHTVLYNCIACEQRFEGSAFCLHIINHINIIQLILFQYSSGIDDKKVCLNSLLESTLDRQSVSILLTFENNRSDGTSDARTLKYFLATCDRPGYEELSQYSIGEEERFSTFFKSSQHIFIRV</sequence>
<dbReference type="EMBL" id="VUJU01006189">
    <property type="protein sequence ID" value="KAF0749192.1"/>
    <property type="molecule type" value="Genomic_DNA"/>
</dbReference>
<name>A0A6G0Y4Y9_APHCR</name>
<accession>A0A6G0Y4Y9</accession>
<proteinExistence type="predicted"/>
<dbReference type="Proteomes" id="UP000478052">
    <property type="component" value="Unassembled WGS sequence"/>
</dbReference>
<reference evidence="1 2" key="1">
    <citation type="submission" date="2019-08" db="EMBL/GenBank/DDBJ databases">
        <title>Whole genome of Aphis craccivora.</title>
        <authorList>
            <person name="Voronova N.V."/>
            <person name="Shulinski R.S."/>
            <person name="Bandarenka Y.V."/>
            <person name="Zhorov D.G."/>
            <person name="Warner D."/>
        </authorList>
    </citation>
    <scope>NUCLEOTIDE SEQUENCE [LARGE SCALE GENOMIC DNA]</scope>
    <source>
        <strain evidence="1">180601</strain>
        <tissue evidence="1">Whole Body</tissue>
    </source>
</reference>
<evidence type="ECO:0000313" key="2">
    <source>
        <dbReference type="Proteomes" id="UP000478052"/>
    </source>
</evidence>
<organism evidence="1 2">
    <name type="scientific">Aphis craccivora</name>
    <name type="common">Cowpea aphid</name>
    <dbReference type="NCBI Taxonomy" id="307492"/>
    <lineage>
        <taxon>Eukaryota</taxon>
        <taxon>Metazoa</taxon>
        <taxon>Ecdysozoa</taxon>
        <taxon>Arthropoda</taxon>
        <taxon>Hexapoda</taxon>
        <taxon>Insecta</taxon>
        <taxon>Pterygota</taxon>
        <taxon>Neoptera</taxon>
        <taxon>Paraneoptera</taxon>
        <taxon>Hemiptera</taxon>
        <taxon>Sternorrhyncha</taxon>
        <taxon>Aphidomorpha</taxon>
        <taxon>Aphidoidea</taxon>
        <taxon>Aphididae</taxon>
        <taxon>Aphidini</taxon>
        <taxon>Aphis</taxon>
        <taxon>Aphis</taxon>
    </lineage>
</organism>
<comment type="caution">
    <text evidence="1">The sequence shown here is derived from an EMBL/GenBank/DDBJ whole genome shotgun (WGS) entry which is preliminary data.</text>
</comment>
<gene>
    <name evidence="1" type="ORF">FWK35_00015435</name>
</gene>
<evidence type="ECO:0000313" key="1">
    <source>
        <dbReference type="EMBL" id="KAF0749192.1"/>
    </source>
</evidence>
<dbReference type="AlphaFoldDB" id="A0A6G0Y4Y9"/>
<keyword evidence="2" id="KW-1185">Reference proteome</keyword>